<dbReference type="Proteomes" id="UP000593577">
    <property type="component" value="Unassembled WGS sequence"/>
</dbReference>
<accession>A0A7J8XI37</accession>
<dbReference type="EMBL" id="JABFAA010000007">
    <property type="protein sequence ID" value="MBA0686419.1"/>
    <property type="molecule type" value="Genomic_DNA"/>
</dbReference>
<reference evidence="1 2" key="1">
    <citation type="journal article" date="2019" name="Genome Biol. Evol.">
        <title>Insights into the evolution of the New World diploid cottons (Gossypium, subgenus Houzingenia) based on genome sequencing.</title>
        <authorList>
            <person name="Grover C.E."/>
            <person name="Arick M.A. 2nd"/>
            <person name="Thrash A."/>
            <person name="Conover J.L."/>
            <person name="Sanders W.S."/>
            <person name="Peterson D.G."/>
            <person name="Frelichowski J.E."/>
            <person name="Scheffler J.A."/>
            <person name="Scheffler B.E."/>
            <person name="Wendel J.F."/>
        </authorList>
    </citation>
    <scope>NUCLEOTIDE SEQUENCE [LARGE SCALE GENOMIC DNA]</scope>
    <source>
        <strain evidence="1">185</strain>
        <tissue evidence="1">Leaf</tissue>
    </source>
</reference>
<organism evidence="1 2">
    <name type="scientific">Gossypium aridum</name>
    <name type="common">American cotton</name>
    <name type="synonym">Erioxylum aridum</name>
    <dbReference type="NCBI Taxonomy" id="34290"/>
    <lineage>
        <taxon>Eukaryota</taxon>
        <taxon>Viridiplantae</taxon>
        <taxon>Streptophyta</taxon>
        <taxon>Embryophyta</taxon>
        <taxon>Tracheophyta</taxon>
        <taxon>Spermatophyta</taxon>
        <taxon>Magnoliopsida</taxon>
        <taxon>eudicotyledons</taxon>
        <taxon>Gunneridae</taxon>
        <taxon>Pentapetalae</taxon>
        <taxon>rosids</taxon>
        <taxon>malvids</taxon>
        <taxon>Malvales</taxon>
        <taxon>Malvaceae</taxon>
        <taxon>Malvoideae</taxon>
        <taxon>Gossypium</taxon>
    </lineage>
</organism>
<dbReference type="AlphaFoldDB" id="A0A7J8XI37"/>
<sequence length="25" mass="3006">MLREKQILQLIAWPRRGVVILRNDS</sequence>
<name>A0A7J8XI37_GOSAI</name>
<gene>
    <name evidence="1" type="ORF">Goari_014024</name>
</gene>
<evidence type="ECO:0000313" key="2">
    <source>
        <dbReference type="Proteomes" id="UP000593577"/>
    </source>
</evidence>
<feature type="non-terminal residue" evidence="1">
    <location>
        <position position="25"/>
    </location>
</feature>
<evidence type="ECO:0000313" key="1">
    <source>
        <dbReference type="EMBL" id="MBA0686419.1"/>
    </source>
</evidence>
<comment type="caution">
    <text evidence="1">The sequence shown here is derived from an EMBL/GenBank/DDBJ whole genome shotgun (WGS) entry which is preliminary data.</text>
</comment>
<keyword evidence="2" id="KW-1185">Reference proteome</keyword>
<proteinExistence type="predicted"/>
<protein>
    <submittedName>
        <fullName evidence="1">Uncharacterized protein</fullName>
    </submittedName>
</protein>